<dbReference type="InterPro" id="IPR043144">
    <property type="entry name" value="Mal/L-sulf/L-lact_DH-like_ah"/>
</dbReference>
<evidence type="ECO:0000256" key="2">
    <source>
        <dbReference type="ARBA" id="ARBA00023002"/>
    </source>
</evidence>
<organism evidence="3 4">
    <name type="scientific">Paenibacillus spongiae</name>
    <dbReference type="NCBI Taxonomy" id="2909671"/>
    <lineage>
        <taxon>Bacteria</taxon>
        <taxon>Bacillati</taxon>
        <taxon>Bacillota</taxon>
        <taxon>Bacilli</taxon>
        <taxon>Bacillales</taxon>
        <taxon>Paenibacillaceae</taxon>
        <taxon>Paenibacillus</taxon>
    </lineage>
</organism>
<dbReference type="NCBIfam" id="NF011599">
    <property type="entry name" value="PRK15025.1"/>
    <property type="match status" value="1"/>
</dbReference>
<evidence type="ECO:0000256" key="1">
    <source>
        <dbReference type="ARBA" id="ARBA00006056"/>
    </source>
</evidence>
<dbReference type="RefSeq" id="WP_258389025.1">
    <property type="nucleotide sequence ID" value="NZ_CP091430.1"/>
</dbReference>
<sequence length="337" mass="36708">MGESIVDYETLTDLCIKKFMQLNVPADHARISAEVLVHANLRGVDSHGIMRMEHYINKITQGGIKPNPHITFQETGPVTALVDGDDGLGHVVAYKAMEEAIRLAQEKGVGMVGAVNSSHCGALSYFVQMAAEHNLIGIVMSNTDKAVVPFGGKAKFFGTNPMAFGFPARRNPSIILDMATSTVAFGKVFDYRLRNEPIPPNWGVDREGRSVTDPHQVESMLHFGGAKGFGLAMVVDIFSSILLGAAFGPHVSLMYGGDLSQPRKLGQYFCVVNPSFFTDLEGFLDQIDQMIDDIHAAPPAEGYTRVMVPGEPETRQEAKRREHGIPIPGECFAYLNG</sequence>
<dbReference type="EMBL" id="CP091430">
    <property type="protein sequence ID" value="UVI32973.1"/>
    <property type="molecule type" value="Genomic_DNA"/>
</dbReference>
<dbReference type="Pfam" id="PF02615">
    <property type="entry name" value="Ldh_2"/>
    <property type="match status" value="1"/>
</dbReference>
<reference evidence="3" key="1">
    <citation type="submission" date="2022-01" db="EMBL/GenBank/DDBJ databases">
        <title>Paenibacillus spongiae sp. nov., isolated from marine sponge.</title>
        <authorList>
            <person name="Li Z."/>
            <person name="Zhang M."/>
        </authorList>
    </citation>
    <scope>NUCLEOTIDE SEQUENCE</scope>
    <source>
        <strain evidence="3">PHS-Z3</strain>
    </source>
</reference>
<dbReference type="GO" id="GO:0009040">
    <property type="term" value="F:ureidoglycolate dehydrogenase activity"/>
    <property type="evidence" value="ECO:0007669"/>
    <property type="project" value="UniProtKB-EC"/>
</dbReference>
<dbReference type="InterPro" id="IPR043143">
    <property type="entry name" value="Mal/L-sulf/L-lact_DH-like_NADP"/>
</dbReference>
<evidence type="ECO:0000313" key="4">
    <source>
        <dbReference type="Proteomes" id="UP001057877"/>
    </source>
</evidence>
<name>A0ABY5SK40_9BACL</name>
<evidence type="ECO:0000313" key="3">
    <source>
        <dbReference type="EMBL" id="UVI32973.1"/>
    </source>
</evidence>
<dbReference type="Gene3D" id="3.30.1370.60">
    <property type="entry name" value="Hypothetical oxidoreductase yiak, domain 2"/>
    <property type="match status" value="1"/>
</dbReference>
<comment type="similarity">
    <text evidence="1">Belongs to the LDH2/MDH2 oxidoreductase family.</text>
</comment>
<keyword evidence="4" id="KW-1185">Reference proteome</keyword>
<dbReference type="InterPro" id="IPR036111">
    <property type="entry name" value="Mal/L-sulfo/L-lacto_DH-like_sf"/>
</dbReference>
<accession>A0ABY5SK40</accession>
<dbReference type="PANTHER" id="PTHR11091">
    <property type="entry name" value="OXIDOREDUCTASE-RELATED"/>
    <property type="match status" value="1"/>
</dbReference>
<gene>
    <name evidence="3" type="primary">allD</name>
    <name evidence="3" type="ORF">L1F29_14545</name>
</gene>
<dbReference type="Gene3D" id="1.10.1530.10">
    <property type="match status" value="1"/>
</dbReference>
<dbReference type="Proteomes" id="UP001057877">
    <property type="component" value="Chromosome"/>
</dbReference>
<dbReference type="SUPFAM" id="SSF89733">
    <property type="entry name" value="L-sulfolactate dehydrogenase-like"/>
    <property type="match status" value="1"/>
</dbReference>
<proteinExistence type="inferred from homology"/>
<dbReference type="PANTHER" id="PTHR11091:SF0">
    <property type="entry name" value="MALATE DEHYDROGENASE"/>
    <property type="match status" value="1"/>
</dbReference>
<dbReference type="EC" id="1.1.1.154" evidence="3"/>
<keyword evidence="2 3" id="KW-0560">Oxidoreductase</keyword>
<protein>
    <submittedName>
        <fullName evidence="3">Ureidoglycolate dehydrogenase</fullName>
        <ecNumber evidence="3">1.1.1.154</ecNumber>
    </submittedName>
</protein>
<dbReference type="InterPro" id="IPR003767">
    <property type="entry name" value="Malate/L-lactate_DH-like"/>
</dbReference>